<dbReference type="AlphaFoldDB" id="J3NLR9"/>
<reference evidence="2" key="4">
    <citation type="journal article" date="2015" name="G3 (Bethesda)">
        <title>Genome sequences of three phytopathogenic species of the Magnaporthaceae family of fungi.</title>
        <authorList>
            <person name="Okagaki L.H."/>
            <person name="Nunes C.C."/>
            <person name="Sailsbery J."/>
            <person name="Clay B."/>
            <person name="Brown D."/>
            <person name="John T."/>
            <person name="Oh Y."/>
            <person name="Young N."/>
            <person name="Fitzgerald M."/>
            <person name="Haas B.J."/>
            <person name="Zeng Q."/>
            <person name="Young S."/>
            <person name="Adiconis X."/>
            <person name="Fan L."/>
            <person name="Levin J.Z."/>
            <person name="Mitchell T.K."/>
            <person name="Okubara P.A."/>
            <person name="Farman M.L."/>
            <person name="Kohn L.M."/>
            <person name="Birren B."/>
            <person name="Ma L.-J."/>
            <person name="Dean R.A."/>
        </authorList>
    </citation>
    <scope>NUCLEOTIDE SEQUENCE</scope>
    <source>
        <strain evidence="2">R3-111a-1</strain>
    </source>
</reference>
<dbReference type="VEuPathDB" id="FungiDB:GGTG_02219"/>
<evidence type="ECO:0000313" key="3">
    <source>
        <dbReference type="Proteomes" id="UP000006039"/>
    </source>
</evidence>
<evidence type="ECO:0000313" key="1">
    <source>
        <dbReference type="EMBL" id="EJT82245.1"/>
    </source>
</evidence>
<protein>
    <submittedName>
        <fullName evidence="1 2">Uncharacterized protein</fullName>
    </submittedName>
</protein>
<dbReference type="EnsemblFungi" id="EJT82245">
    <property type="protein sequence ID" value="EJT82245"/>
    <property type="gene ID" value="GGTG_02219"/>
</dbReference>
<keyword evidence="3" id="KW-1185">Reference proteome</keyword>
<dbReference type="RefSeq" id="XP_009218254.1">
    <property type="nucleotide sequence ID" value="XM_009219990.1"/>
</dbReference>
<dbReference type="Proteomes" id="UP000006039">
    <property type="component" value="Unassembled WGS sequence"/>
</dbReference>
<reference evidence="3" key="1">
    <citation type="submission" date="2010-07" db="EMBL/GenBank/DDBJ databases">
        <title>The genome sequence of Gaeumannomyces graminis var. tritici strain R3-111a-1.</title>
        <authorList>
            <consortium name="The Broad Institute Genome Sequencing Platform"/>
            <person name="Ma L.-J."/>
            <person name="Dead R."/>
            <person name="Young S."/>
            <person name="Zeng Q."/>
            <person name="Koehrsen M."/>
            <person name="Alvarado L."/>
            <person name="Berlin A."/>
            <person name="Chapman S.B."/>
            <person name="Chen Z."/>
            <person name="Freedman E."/>
            <person name="Gellesch M."/>
            <person name="Goldberg J."/>
            <person name="Griggs A."/>
            <person name="Gujja S."/>
            <person name="Heilman E.R."/>
            <person name="Heiman D."/>
            <person name="Hepburn T."/>
            <person name="Howarth C."/>
            <person name="Jen D."/>
            <person name="Larson L."/>
            <person name="Mehta T."/>
            <person name="Neiman D."/>
            <person name="Pearson M."/>
            <person name="Roberts A."/>
            <person name="Saif S."/>
            <person name="Shea T."/>
            <person name="Shenoy N."/>
            <person name="Sisk P."/>
            <person name="Stolte C."/>
            <person name="Sykes S."/>
            <person name="Walk T."/>
            <person name="White J."/>
            <person name="Yandava C."/>
            <person name="Haas B."/>
            <person name="Nusbaum C."/>
            <person name="Birren B."/>
        </authorList>
    </citation>
    <scope>NUCLEOTIDE SEQUENCE [LARGE SCALE GENOMIC DNA]</scope>
    <source>
        <strain evidence="3">R3-111a-1</strain>
    </source>
</reference>
<dbReference type="HOGENOM" id="CLU_1917189_0_0_1"/>
<accession>J3NLR9</accession>
<dbReference type="EMBL" id="GL385395">
    <property type="protein sequence ID" value="EJT82245.1"/>
    <property type="molecule type" value="Genomic_DNA"/>
</dbReference>
<gene>
    <name evidence="2" type="primary">20342677</name>
    <name evidence="1" type="ORF">GGTG_02219</name>
</gene>
<name>J3NLR9_GAET3</name>
<proteinExistence type="predicted"/>
<organism evidence="1">
    <name type="scientific">Gaeumannomyces tritici (strain R3-111a-1)</name>
    <name type="common">Wheat and barley take-all root rot fungus</name>
    <name type="synonym">Gaeumannomyces graminis var. tritici</name>
    <dbReference type="NCBI Taxonomy" id="644352"/>
    <lineage>
        <taxon>Eukaryota</taxon>
        <taxon>Fungi</taxon>
        <taxon>Dikarya</taxon>
        <taxon>Ascomycota</taxon>
        <taxon>Pezizomycotina</taxon>
        <taxon>Sordariomycetes</taxon>
        <taxon>Sordariomycetidae</taxon>
        <taxon>Magnaporthales</taxon>
        <taxon>Magnaporthaceae</taxon>
        <taxon>Gaeumannomyces</taxon>
    </lineage>
</organism>
<sequence length="132" mass="14255">MAPAALSWNELWIARTAIRRPRQPLEILPICVSAIRTRTAGRRGLPWLVTLAAIFGGGRSAAPGRRASWAQRELGRGSDLGTRVKGVALDWGGQSWVNRDRWGLRMASIAAGQLPAAGTQLPACHSAPTRPR</sequence>
<reference evidence="1" key="3">
    <citation type="submission" date="2010-09" db="EMBL/GenBank/DDBJ databases">
        <title>Annotation of Gaeumannomyces graminis var. tritici R3-111a-1.</title>
        <authorList>
            <consortium name="The Broad Institute Genome Sequencing Platform"/>
            <person name="Ma L.-J."/>
            <person name="Dead R."/>
            <person name="Young S.K."/>
            <person name="Zeng Q."/>
            <person name="Gargeya S."/>
            <person name="Fitzgerald M."/>
            <person name="Haas B."/>
            <person name="Abouelleil A."/>
            <person name="Alvarado L."/>
            <person name="Arachchi H.M."/>
            <person name="Berlin A."/>
            <person name="Brown A."/>
            <person name="Chapman S.B."/>
            <person name="Chen Z."/>
            <person name="Dunbar C."/>
            <person name="Freedman E."/>
            <person name="Gearin G."/>
            <person name="Gellesch M."/>
            <person name="Goldberg J."/>
            <person name="Griggs A."/>
            <person name="Gujja S."/>
            <person name="Heiman D."/>
            <person name="Howarth C."/>
            <person name="Larson L."/>
            <person name="Lui A."/>
            <person name="MacDonald P.J.P."/>
            <person name="Mehta T."/>
            <person name="Montmayeur A."/>
            <person name="Murphy C."/>
            <person name="Neiman D."/>
            <person name="Pearson M."/>
            <person name="Priest M."/>
            <person name="Roberts A."/>
            <person name="Saif S."/>
            <person name="Shea T."/>
            <person name="Shenoy N."/>
            <person name="Sisk P."/>
            <person name="Stolte C."/>
            <person name="Sykes S."/>
            <person name="Yandava C."/>
            <person name="Wortman J."/>
            <person name="Nusbaum C."/>
            <person name="Birren B."/>
        </authorList>
    </citation>
    <scope>NUCLEOTIDE SEQUENCE</scope>
    <source>
        <strain evidence="1">R3-111a-1</strain>
    </source>
</reference>
<reference evidence="2" key="5">
    <citation type="submission" date="2018-04" db="UniProtKB">
        <authorList>
            <consortium name="EnsemblFungi"/>
        </authorList>
    </citation>
    <scope>IDENTIFICATION</scope>
    <source>
        <strain evidence="2">R3-111a-1</strain>
    </source>
</reference>
<reference evidence="1" key="2">
    <citation type="submission" date="2010-07" db="EMBL/GenBank/DDBJ databases">
        <authorList>
            <consortium name="The Broad Institute Genome Sequencing Platform"/>
            <consortium name="Broad Institute Genome Sequencing Center for Infectious Disease"/>
            <person name="Ma L.-J."/>
            <person name="Dead R."/>
            <person name="Young S."/>
            <person name="Zeng Q."/>
            <person name="Koehrsen M."/>
            <person name="Alvarado L."/>
            <person name="Berlin A."/>
            <person name="Chapman S.B."/>
            <person name="Chen Z."/>
            <person name="Freedman E."/>
            <person name="Gellesch M."/>
            <person name="Goldberg J."/>
            <person name="Griggs A."/>
            <person name="Gujja S."/>
            <person name="Heilman E.R."/>
            <person name="Heiman D."/>
            <person name="Hepburn T."/>
            <person name="Howarth C."/>
            <person name="Jen D."/>
            <person name="Larson L."/>
            <person name="Mehta T."/>
            <person name="Neiman D."/>
            <person name="Pearson M."/>
            <person name="Roberts A."/>
            <person name="Saif S."/>
            <person name="Shea T."/>
            <person name="Shenoy N."/>
            <person name="Sisk P."/>
            <person name="Stolte C."/>
            <person name="Sykes S."/>
            <person name="Walk T."/>
            <person name="White J."/>
            <person name="Yandava C."/>
            <person name="Haas B."/>
            <person name="Nusbaum C."/>
            <person name="Birren B."/>
        </authorList>
    </citation>
    <scope>NUCLEOTIDE SEQUENCE</scope>
    <source>
        <strain evidence="1">R3-111a-1</strain>
    </source>
</reference>
<evidence type="ECO:0000313" key="2">
    <source>
        <dbReference type="EnsemblFungi" id="EJT82245"/>
    </source>
</evidence>
<dbReference type="GeneID" id="20342677"/>